<dbReference type="PANTHER" id="PTHR42938">
    <property type="entry name" value="FORMATE DEHYDROGENASE 1"/>
    <property type="match status" value="1"/>
</dbReference>
<dbReference type="GO" id="GO:0051287">
    <property type="term" value="F:NAD binding"/>
    <property type="evidence" value="ECO:0007669"/>
    <property type="project" value="InterPro"/>
</dbReference>
<dbReference type="Pfam" id="PF00389">
    <property type="entry name" value="2-Hacid_dh"/>
    <property type="match status" value="1"/>
</dbReference>
<dbReference type="InterPro" id="IPR006139">
    <property type="entry name" value="D-isomer_2_OHA_DH_cat_dom"/>
</dbReference>
<dbReference type="SUPFAM" id="SSF51735">
    <property type="entry name" value="NAD(P)-binding Rossmann-fold domains"/>
    <property type="match status" value="1"/>
</dbReference>
<evidence type="ECO:0000259" key="2">
    <source>
        <dbReference type="Pfam" id="PF00389"/>
    </source>
</evidence>
<evidence type="ECO:0000259" key="3">
    <source>
        <dbReference type="Pfam" id="PF02826"/>
    </source>
</evidence>
<keyword evidence="1" id="KW-0560">Oxidoreductase</keyword>
<dbReference type="Proteomes" id="UP000823598">
    <property type="component" value="Unassembled WGS sequence"/>
</dbReference>
<dbReference type="SUPFAM" id="SSF52283">
    <property type="entry name" value="Formate/glycerate dehydrogenase catalytic domain-like"/>
    <property type="match status" value="1"/>
</dbReference>
<dbReference type="EMBL" id="JADIMC010000057">
    <property type="protein sequence ID" value="MBO8476306.1"/>
    <property type="molecule type" value="Genomic_DNA"/>
</dbReference>
<dbReference type="FunFam" id="3.40.50.720:FF:000492">
    <property type="entry name" value="D3-phosphoglycerate dehydrogenase, putative"/>
    <property type="match status" value="1"/>
</dbReference>
<gene>
    <name evidence="4" type="ORF">IAB88_04870</name>
</gene>
<reference evidence="4" key="1">
    <citation type="submission" date="2020-10" db="EMBL/GenBank/DDBJ databases">
        <authorList>
            <person name="Gilroy R."/>
        </authorList>
    </citation>
    <scope>NUCLEOTIDE SEQUENCE</scope>
    <source>
        <strain evidence="4">6919</strain>
    </source>
</reference>
<dbReference type="InterPro" id="IPR006140">
    <property type="entry name" value="D-isomer_DH_NAD-bd"/>
</dbReference>
<organism evidence="4 5">
    <name type="scientific">Candidatus Limisoma faecipullorum</name>
    <dbReference type="NCBI Taxonomy" id="2840854"/>
    <lineage>
        <taxon>Bacteria</taxon>
        <taxon>Pseudomonadati</taxon>
        <taxon>Bacteroidota</taxon>
        <taxon>Bacteroidia</taxon>
        <taxon>Bacteroidales</taxon>
        <taxon>Candidatus Limisoma</taxon>
    </lineage>
</organism>
<comment type="caution">
    <text evidence="4">The sequence shown here is derived from an EMBL/GenBank/DDBJ whole genome shotgun (WGS) entry which is preliminary data.</text>
</comment>
<dbReference type="InterPro" id="IPR036291">
    <property type="entry name" value="NAD(P)-bd_dom_sf"/>
</dbReference>
<evidence type="ECO:0000313" key="5">
    <source>
        <dbReference type="Proteomes" id="UP000823598"/>
    </source>
</evidence>
<name>A0A9D9IR19_9BACT</name>
<sequence>MKILVATEKPFAAVAVDGIRKAVEESGNELVLLEKGSKDDLLKAVADVEGLIVRSDIVDTAVLDAGKKLKVIVRAGAGVDNIDLVAAKERGICVMNTPGQNSNAVAELVFGMLVTMIRNRYNGTSGTELKGKTLGIHAYGQVGRNVARIAKGFGMEVSALDPFVKDEVMTADGVNPAHSVEELYKNNQYVSLHIPATNETRKSVGKALVSLMPKNGILINTARKEIIDEESLAETLRERQDLRYIADVKPDSADKFTEEFGDRVLFTPKKMGAQTAEANINAGIAAANQVVAFLKDGWNKYQVNK</sequence>
<dbReference type="PANTHER" id="PTHR42938:SF47">
    <property type="entry name" value="HYDROXYPYRUVATE REDUCTASE"/>
    <property type="match status" value="1"/>
</dbReference>
<feature type="domain" description="D-isomer specific 2-hydroxyacid dehydrogenase catalytic" evidence="2">
    <location>
        <begin position="23"/>
        <end position="304"/>
    </location>
</feature>
<evidence type="ECO:0000256" key="1">
    <source>
        <dbReference type="RuleBase" id="RU003719"/>
    </source>
</evidence>
<feature type="domain" description="D-isomer specific 2-hydroxyacid dehydrogenase NAD-binding" evidence="3">
    <location>
        <begin position="121"/>
        <end position="249"/>
    </location>
</feature>
<dbReference type="Gene3D" id="3.40.50.720">
    <property type="entry name" value="NAD(P)-binding Rossmann-like Domain"/>
    <property type="match status" value="2"/>
</dbReference>
<reference evidence="4" key="2">
    <citation type="journal article" date="2021" name="PeerJ">
        <title>Extensive microbial diversity within the chicken gut microbiome revealed by metagenomics and culture.</title>
        <authorList>
            <person name="Gilroy R."/>
            <person name="Ravi A."/>
            <person name="Getino M."/>
            <person name="Pursley I."/>
            <person name="Horton D.L."/>
            <person name="Alikhan N.F."/>
            <person name="Baker D."/>
            <person name="Gharbi K."/>
            <person name="Hall N."/>
            <person name="Watson M."/>
            <person name="Adriaenssens E.M."/>
            <person name="Foster-Nyarko E."/>
            <person name="Jarju S."/>
            <person name="Secka A."/>
            <person name="Antonio M."/>
            <person name="Oren A."/>
            <person name="Chaudhuri R.R."/>
            <person name="La Ragione R."/>
            <person name="Hildebrand F."/>
            <person name="Pallen M.J."/>
        </authorList>
    </citation>
    <scope>NUCLEOTIDE SEQUENCE</scope>
    <source>
        <strain evidence="4">6919</strain>
    </source>
</reference>
<dbReference type="AlphaFoldDB" id="A0A9D9IR19"/>
<dbReference type="Pfam" id="PF02826">
    <property type="entry name" value="2-Hacid_dh_C"/>
    <property type="match status" value="1"/>
</dbReference>
<accession>A0A9D9IR19</accession>
<comment type="similarity">
    <text evidence="1">Belongs to the D-isomer specific 2-hydroxyacid dehydrogenase family.</text>
</comment>
<evidence type="ECO:0000313" key="4">
    <source>
        <dbReference type="EMBL" id="MBO8476306.1"/>
    </source>
</evidence>
<protein>
    <submittedName>
        <fullName evidence="4">3-phosphoglycerate dehydrogenase</fullName>
    </submittedName>
</protein>
<proteinExistence type="inferred from homology"/>
<dbReference type="GO" id="GO:0016616">
    <property type="term" value="F:oxidoreductase activity, acting on the CH-OH group of donors, NAD or NADP as acceptor"/>
    <property type="evidence" value="ECO:0007669"/>
    <property type="project" value="InterPro"/>
</dbReference>